<dbReference type="STRING" id="379066.GAU_0957"/>
<dbReference type="Gene3D" id="2.60.40.10">
    <property type="entry name" value="Immunoglobulins"/>
    <property type="match status" value="1"/>
</dbReference>
<sequence>MPDNNEQMPPALEHAIAELRREVPVRDAWREHLHSELAQLEPPSVAANGRDWRITPLTGLAAAVGFMVVGAMLGDLTRSRRAPDEGARSTHLTTATSAATMGVRFAVMAPGVQRVSLVGDFNGWDADATPLVLSPDGSTWTTMLPLSAGRHTYAFVIDGQIVRDPVAPAEAEEDFGMPNSVVLVSSRE</sequence>
<organism evidence="3 4">
    <name type="scientific">Gemmatimonas aurantiaca (strain DSM 14586 / JCM 11422 / NBRC 100505 / T-27)</name>
    <dbReference type="NCBI Taxonomy" id="379066"/>
    <lineage>
        <taxon>Bacteria</taxon>
        <taxon>Pseudomonadati</taxon>
        <taxon>Gemmatimonadota</taxon>
        <taxon>Gemmatimonadia</taxon>
        <taxon>Gemmatimonadales</taxon>
        <taxon>Gemmatimonadaceae</taxon>
        <taxon>Gemmatimonas</taxon>
    </lineage>
</organism>
<dbReference type="eggNOG" id="COG0296">
    <property type="taxonomic scope" value="Bacteria"/>
</dbReference>
<dbReference type="CAZy" id="CBM48">
    <property type="family name" value="Carbohydrate-Binding Module Family 48"/>
</dbReference>
<dbReference type="CDD" id="cd07184">
    <property type="entry name" value="E_set_Isoamylase_like_N"/>
    <property type="match status" value="1"/>
</dbReference>
<dbReference type="Proteomes" id="UP000002209">
    <property type="component" value="Chromosome"/>
</dbReference>
<feature type="transmembrane region" description="Helical" evidence="1">
    <location>
        <begin position="54"/>
        <end position="73"/>
    </location>
</feature>
<dbReference type="KEGG" id="gau:GAU_0957"/>
<dbReference type="EMBL" id="AP009153">
    <property type="protein sequence ID" value="BAH37999.1"/>
    <property type="molecule type" value="Genomic_DNA"/>
</dbReference>
<name>C1A6Y9_GEMAT</name>
<reference evidence="4" key="1">
    <citation type="submission" date="2006-03" db="EMBL/GenBank/DDBJ databases">
        <title>Complete genome sequence of Gemmatimonas aurantiaca T-27 that represents a novel phylum Gemmatimonadetes.</title>
        <authorList>
            <person name="Takasaki K."/>
            <person name="Ichikawa N."/>
            <person name="Miura H."/>
            <person name="Matsushita S."/>
            <person name="Watanabe Y."/>
            <person name="Oguchi A."/>
            <person name="Ankai A."/>
            <person name="Yashiro I."/>
            <person name="Takahashi M."/>
            <person name="Terui Y."/>
            <person name="Fukui S."/>
            <person name="Yokoyama H."/>
            <person name="Tanikawa S."/>
            <person name="Hanada S."/>
            <person name="Kamagata Y."/>
            <person name="Fujita N."/>
        </authorList>
    </citation>
    <scope>NUCLEOTIDE SEQUENCE [LARGE SCALE GENOMIC DNA]</scope>
    <source>
        <strain evidence="4">T-27 / DSM 14586 / JCM 11422 / NBRC 100505</strain>
    </source>
</reference>
<evidence type="ECO:0000313" key="3">
    <source>
        <dbReference type="EMBL" id="BAH37999.1"/>
    </source>
</evidence>
<dbReference type="OrthoDB" id="9798643at2"/>
<keyword evidence="4" id="KW-1185">Reference proteome</keyword>
<keyword evidence="1" id="KW-1133">Transmembrane helix</keyword>
<proteinExistence type="predicted"/>
<dbReference type="GO" id="GO:0005975">
    <property type="term" value="P:carbohydrate metabolic process"/>
    <property type="evidence" value="ECO:0007669"/>
    <property type="project" value="InterPro"/>
</dbReference>
<dbReference type="InterPro" id="IPR014756">
    <property type="entry name" value="Ig_E-set"/>
</dbReference>
<keyword evidence="1" id="KW-0472">Membrane</keyword>
<evidence type="ECO:0000313" key="4">
    <source>
        <dbReference type="Proteomes" id="UP000002209"/>
    </source>
</evidence>
<accession>C1A6Y9</accession>
<protein>
    <recommendedName>
        <fullName evidence="2">Glycoside hydrolase family 13 N-terminal domain-containing protein</fullName>
    </recommendedName>
</protein>
<dbReference type="InterPro" id="IPR004193">
    <property type="entry name" value="Glyco_hydro_13_N"/>
</dbReference>
<dbReference type="GO" id="GO:0004553">
    <property type="term" value="F:hydrolase activity, hydrolyzing O-glycosyl compounds"/>
    <property type="evidence" value="ECO:0007669"/>
    <property type="project" value="InterPro"/>
</dbReference>
<dbReference type="AlphaFoldDB" id="C1A6Y9"/>
<gene>
    <name evidence="3" type="ordered locus">GAU_0957</name>
</gene>
<dbReference type="Pfam" id="PF02922">
    <property type="entry name" value="CBM_48"/>
    <property type="match status" value="1"/>
</dbReference>
<evidence type="ECO:0000256" key="1">
    <source>
        <dbReference type="SAM" id="Phobius"/>
    </source>
</evidence>
<evidence type="ECO:0000259" key="2">
    <source>
        <dbReference type="Pfam" id="PF02922"/>
    </source>
</evidence>
<dbReference type="HOGENOM" id="CLU_109740_0_0_0"/>
<keyword evidence="1" id="KW-0812">Transmembrane</keyword>
<dbReference type="SUPFAM" id="SSF81296">
    <property type="entry name" value="E set domains"/>
    <property type="match status" value="1"/>
</dbReference>
<dbReference type="RefSeq" id="WP_012682446.1">
    <property type="nucleotide sequence ID" value="NC_012489.1"/>
</dbReference>
<feature type="domain" description="Glycoside hydrolase family 13 N-terminal" evidence="2">
    <location>
        <begin position="101"/>
        <end position="160"/>
    </location>
</feature>
<dbReference type="InterPro" id="IPR013783">
    <property type="entry name" value="Ig-like_fold"/>
</dbReference>